<dbReference type="CDD" id="cd00475">
    <property type="entry name" value="Cis_IPPS"/>
    <property type="match status" value="1"/>
</dbReference>
<feature type="non-terminal residue" evidence="5">
    <location>
        <position position="1"/>
    </location>
</feature>
<evidence type="ECO:0000313" key="5">
    <source>
        <dbReference type="EMBL" id="ORX48558.1"/>
    </source>
</evidence>
<dbReference type="OrthoDB" id="4173905at2759"/>
<evidence type="ECO:0000313" key="6">
    <source>
        <dbReference type="Proteomes" id="UP000242146"/>
    </source>
</evidence>
<dbReference type="InterPro" id="IPR036424">
    <property type="entry name" value="UPP_synth-like_sf"/>
</dbReference>
<dbReference type="PANTHER" id="PTHR10291:SF43">
    <property type="entry name" value="DEHYDRODOLICHYL DIPHOSPHATE SYNTHASE COMPLEX SUBUNIT DHDDS"/>
    <property type="match status" value="1"/>
</dbReference>
<dbReference type="HAMAP" id="MF_01139">
    <property type="entry name" value="ISPT"/>
    <property type="match status" value="1"/>
</dbReference>
<keyword evidence="2 4" id="KW-0808">Transferase</keyword>
<dbReference type="SUPFAM" id="SSF64005">
    <property type="entry name" value="Undecaprenyl diphosphate synthase"/>
    <property type="match status" value="1"/>
</dbReference>
<sequence>MTTFLSSSEQPPSLLQTYAQYGQDWIEKVAIAILKKGRIPRHVGLIMDGNRRFARRKGATSTYYGHFAGMKRLEKVLDLCMELGVEEITCFAFSVSNFERSPDEVNYLMQLFRETFTSFCDNHKLINEYDICVRFIGDLSHLPDDLAEITHNVMEKTKSNKSRVLNICCPYTSRDEMASAIRSTLKQVEQGRISVDDIDHTTIANELFTLKPLEILVRTSGEIRLSDFLLHQASQDGCQTYFVDCLWPDFSLWKFLPILLEYQIYHDTSRTSINQPSCNVDVD</sequence>
<comment type="caution">
    <text evidence="5">The sequence shown here is derived from an EMBL/GenBank/DDBJ whole genome shotgun (WGS) entry which is preliminary data.</text>
</comment>
<evidence type="ECO:0000256" key="2">
    <source>
        <dbReference type="ARBA" id="ARBA00022679"/>
    </source>
</evidence>
<evidence type="ECO:0000256" key="1">
    <source>
        <dbReference type="ARBA" id="ARBA00005432"/>
    </source>
</evidence>
<dbReference type="GO" id="GO:0045547">
    <property type="term" value="F:ditrans,polycis-polyprenyl diphosphate synthase [(2E,6E)-farnesyl diphosphate specific] activity"/>
    <property type="evidence" value="ECO:0007669"/>
    <property type="project" value="EnsemblFungi"/>
</dbReference>
<gene>
    <name evidence="5" type="ORF">DM01DRAFT_1338613</name>
</gene>
<dbReference type="EMBL" id="MCGT01000029">
    <property type="protein sequence ID" value="ORX48558.1"/>
    <property type="molecule type" value="Genomic_DNA"/>
</dbReference>
<dbReference type="Proteomes" id="UP000242146">
    <property type="component" value="Unassembled WGS sequence"/>
</dbReference>
<dbReference type="Gene3D" id="3.40.1180.10">
    <property type="entry name" value="Decaprenyl diphosphate synthase-like"/>
    <property type="match status" value="1"/>
</dbReference>
<dbReference type="InterPro" id="IPR001441">
    <property type="entry name" value="UPP_synth-like"/>
</dbReference>
<proteinExistence type="inferred from homology"/>
<organism evidence="5 6">
    <name type="scientific">Hesseltinella vesiculosa</name>
    <dbReference type="NCBI Taxonomy" id="101127"/>
    <lineage>
        <taxon>Eukaryota</taxon>
        <taxon>Fungi</taxon>
        <taxon>Fungi incertae sedis</taxon>
        <taxon>Mucoromycota</taxon>
        <taxon>Mucoromycotina</taxon>
        <taxon>Mucoromycetes</taxon>
        <taxon>Mucorales</taxon>
        <taxon>Cunninghamellaceae</taxon>
        <taxon>Hesseltinella</taxon>
    </lineage>
</organism>
<dbReference type="PANTHER" id="PTHR10291">
    <property type="entry name" value="DEHYDRODOLICHYL DIPHOSPHATE SYNTHASE FAMILY MEMBER"/>
    <property type="match status" value="1"/>
</dbReference>
<dbReference type="EC" id="2.5.1.-" evidence="4"/>
<protein>
    <recommendedName>
        <fullName evidence="4">Alkyl transferase</fullName>
        <ecNumber evidence="4">2.5.1.-</ecNumber>
    </recommendedName>
</protein>
<dbReference type="GO" id="GO:0043048">
    <property type="term" value="P:dolichyl monophosphate biosynthetic process"/>
    <property type="evidence" value="ECO:0007669"/>
    <property type="project" value="EnsemblFungi"/>
</dbReference>
<dbReference type="FunFam" id="3.40.1180.10:FF:000005">
    <property type="entry name" value="Alkyl transferase"/>
    <property type="match status" value="1"/>
</dbReference>
<name>A0A1X2G9P5_9FUNG</name>
<keyword evidence="6" id="KW-1185">Reference proteome</keyword>
<dbReference type="AlphaFoldDB" id="A0A1X2G9P5"/>
<accession>A0A1X2G9P5</accession>
<evidence type="ECO:0000256" key="3">
    <source>
        <dbReference type="ARBA" id="ARBA00022842"/>
    </source>
</evidence>
<dbReference type="NCBIfam" id="TIGR00055">
    <property type="entry name" value="uppS"/>
    <property type="match status" value="1"/>
</dbReference>
<dbReference type="Pfam" id="PF01255">
    <property type="entry name" value="Prenyltransf"/>
    <property type="match status" value="1"/>
</dbReference>
<dbReference type="STRING" id="101127.A0A1X2G9P5"/>
<reference evidence="5 6" key="1">
    <citation type="submission" date="2016-07" db="EMBL/GenBank/DDBJ databases">
        <title>Pervasive Adenine N6-methylation of Active Genes in Fungi.</title>
        <authorList>
            <consortium name="DOE Joint Genome Institute"/>
            <person name="Mondo S.J."/>
            <person name="Dannebaum R.O."/>
            <person name="Kuo R.C."/>
            <person name="Labutti K."/>
            <person name="Haridas S."/>
            <person name="Kuo A."/>
            <person name="Salamov A."/>
            <person name="Ahrendt S.R."/>
            <person name="Lipzen A."/>
            <person name="Sullivan W."/>
            <person name="Andreopoulos W.B."/>
            <person name="Clum A."/>
            <person name="Lindquist E."/>
            <person name="Daum C."/>
            <person name="Ramamoorthy G.K."/>
            <person name="Gryganskyi A."/>
            <person name="Culley D."/>
            <person name="Magnuson J.K."/>
            <person name="James T.Y."/>
            <person name="O'Malley M.A."/>
            <person name="Stajich J.E."/>
            <person name="Spatafora J.W."/>
            <person name="Visel A."/>
            <person name="Grigoriev I.V."/>
        </authorList>
    </citation>
    <scope>NUCLEOTIDE SEQUENCE [LARGE SCALE GENOMIC DNA]</scope>
    <source>
        <strain evidence="5 6">NRRL 3301</strain>
    </source>
</reference>
<dbReference type="GO" id="GO:0005811">
    <property type="term" value="C:lipid droplet"/>
    <property type="evidence" value="ECO:0007669"/>
    <property type="project" value="TreeGrafter"/>
</dbReference>
<dbReference type="GO" id="GO:0016094">
    <property type="term" value="P:polyprenol biosynthetic process"/>
    <property type="evidence" value="ECO:0007669"/>
    <property type="project" value="TreeGrafter"/>
</dbReference>
<dbReference type="GO" id="GO:1904423">
    <property type="term" value="C:dehydrodolichyl diphosphate synthase complex"/>
    <property type="evidence" value="ECO:0007669"/>
    <property type="project" value="TreeGrafter"/>
</dbReference>
<dbReference type="GO" id="GO:0016020">
    <property type="term" value="C:membrane"/>
    <property type="evidence" value="ECO:0007669"/>
    <property type="project" value="TreeGrafter"/>
</dbReference>
<comment type="similarity">
    <text evidence="1 4">Belongs to the UPP synthase family.</text>
</comment>
<evidence type="ECO:0000256" key="4">
    <source>
        <dbReference type="RuleBase" id="RU363018"/>
    </source>
</evidence>
<dbReference type="GO" id="GO:0005783">
    <property type="term" value="C:endoplasmic reticulum"/>
    <property type="evidence" value="ECO:0007669"/>
    <property type="project" value="TreeGrafter"/>
</dbReference>
<keyword evidence="3" id="KW-0460">Magnesium</keyword>